<evidence type="ECO:0000256" key="7">
    <source>
        <dbReference type="SAM" id="Phobius"/>
    </source>
</evidence>
<dbReference type="EMBL" id="JACBXX010000066">
    <property type="protein sequence ID" value="NYS95983.1"/>
    <property type="molecule type" value="Genomic_DNA"/>
</dbReference>
<protein>
    <submittedName>
        <fullName evidence="10">LPXTG cell wall anchor domain-containing protein</fullName>
    </submittedName>
</protein>
<evidence type="ECO:0000256" key="1">
    <source>
        <dbReference type="ARBA" id="ARBA00022512"/>
    </source>
</evidence>
<keyword evidence="5" id="KW-0175">Coiled coil</keyword>
<keyword evidence="7" id="KW-0812">Transmembrane</keyword>
<name>A0A7Z0M549_9STRE</name>
<evidence type="ECO:0000256" key="3">
    <source>
        <dbReference type="ARBA" id="ARBA00022729"/>
    </source>
</evidence>
<dbReference type="NCBIfam" id="TIGR01167">
    <property type="entry name" value="LPXTG_anchor"/>
    <property type="match status" value="1"/>
</dbReference>
<dbReference type="PROSITE" id="PS50847">
    <property type="entry name" value="GRAM_POS_ANCHORING"/>
    <property type="match status" value="1"/>
</dbReference>
<feature type="domain" description="Gram-positive cocci surface proteins LPxTG" evidence="9">
    <location>
        <begin position="648"/>
        <end position="681"/>
    </location>
</feature>
<dbReference type="Proteomes" id="UP000589521">
    <property type="component" value="Unassembled WGS sequence"/>
</dbReference>
<keyword evidence="2" id="KW-0964">Secreted</keyword>
<evidence type="ECO:0000256" key="4">
    <source>
        <dbReference type="ARBA" id="ARBA00023088"/>
    </source>
</evidence>
<evidence type="ECO:0000313" key="11">
    <source>
        <dbReference type="Proteomes" id="UP000589521"/>
    </source>
</evidence>
<feature type="region of interest" description="Disordered" evidence="6">
    <location>
        <begin position="552"/>
        <end position="571"/>
    </location>
</feature>
<keyword evidence="7" id="KW-0472">Membrane</keyword>
<feature type="signal peptide" evidence="8">
    <location>
        <begin position="1"/>
        <end position="36"/>
    </location>
</feature>
<dbReference type="RefSeq" id="WP_179924811.1">
    <property type="nucleotide sequence ID" value="NZ_JACBXX010000066.1"/>
</dbReference>
<dbReference type="InterPro" id="IPR021197">
    <property type="entry name" value="Cross-wall-target_lipo_motif"/>
</dbReference>
<comment type="caution">
    <text evidence="10">The sequence shown here is derived from an EMBL/GenBank/DDBJ whole genome shotgun (WGS) entry which is preliminary data.</text>
</comment>
<dbReference type="Pfam" id="PF00746">
    <property type="entry name" value="Gram_pos_anchor"/>
    <property type="match status" value="1"/>
</dbReference>
<reference evidence="10 11" key="1">
    <citation type="submission" date="2020-07" db="EMBL/GenBank/DDBJ databases">
        <title>MOT database genomes.</title>
        <authorList>
            <person name="Joseph S."/>
            <person name="Aduse-Opoku J."/>
            <person name="Hashim A."/>
            <person name="Wade W."/>
            <person name="Curtis M."/>
        </authorList>
    </citation>
    <scope>NUCLEOTIDE SEQUENCE [LARGE SCALE GENOMIC DNA]</scope>
    <source>
        <strain evidence="10 11">STR</strain>
    </source>
</reference>
<evidence type="ECO:0000256" key="2">
    <source>
        <dbReference type="ARBA" id="ARBA00022525"/>
    </source>
</evidence>
<dbReference type="NCBIfam" id="TIGR03726">
    <property type="entry name" value="strep_RK_lipo"/>
    <property type="match status" value="1"/>
</dbReference>
<keyword evidence="4" id="KW-0572">Peptidoglycan-anchor</keyword>
<evidence type="ECO:0000313" key="10">
    <source>
        <dbReference type="EMBL" id="NYS95983.1"/>
    </source>
</evidence>
<evidence type="ECO:0000256" key="6">
    <source>
        <dbReference type="SAM" id="MobiDB-lite"/>
    </source>
</evidence>
<feature type="coiled-coil region" evidence="5">
    <location>
        <begin position="130"/>
        <end position="178"/>
    </location>
</feature>
<feature type="compositionally biased region" description="Low complexity" evidence="6">
    <location>
        <begin position="616"/>
        <end position="628"/>
    </location>
</feature>
<dbReference type="Pfam" id="PF18652">
    <property type="entry name" value="Adhesin_P1_N"/>
    <property type="match status" value="1"/>
</dbReference>
<feature type="transmembrane region" description="Helical" evidence="7">
    <location>
        <begin position="654"/>
        <end position="673"/>
    </location>
</feature>
<keyword evidence="3 8" id="KW-0732">Signal</keyword>
<dbReference type="NCBIfam" id="TIGR04308">
    <property type="entry name" value="repeat_SSSPR51"/>
    <property type="match status" value="1"/>
</dbReference>
<proteinExistence type="predicted"/>
<gene>
    <name evidence="10" type="ORF">HZY94_02010</name>
</gene>
<evidence type="ECO:0000256" key="5">
    <source>
        <dbReference type="SAM" id="Coils"/>
    </source>
</evidence>
<evidence type="ECO:0000256" key="8">
    <source>
        <dbReference type="SAM" id="SignalP"/>
    </source>
</evidence>
<keyword evidence="7" id="KW-1133">Transmembrane helix</keyword>
<dbReference type="AlphaFoldDB" id="A0A7Z0M549"/>
<dbReference type="Pfam" id="PF18877">
    <property type="entry name" value="SSSPR-51"/>
    <property type="match status" value="1"/>
</dbReference>
<organism evidence="10 11">
    <name type="scientific">Streptococcus danieliae</name>
    <dbReference type="NCBI Taxonomy" id="747656"/>
    <lineage>
        <taxon>Bacteria</taxon>
        <taxon>Bacillati</taxon>
        <taxon>Bacillota</taxon>
        <taxon>Bacilli</taxon>
        <taxon>Lactobacillales</taxon>
        <taxon>Streptococcaceae</taxon>
        <taxon>Streptococcus</taxon>
    </lineage>
</organism>
<dbReference type="InterPro" id="IPR041324">
    <property type="entry name" value="AgI/II_N"/>
</dbReference>
<dbReference type="InterPro" id="IPR019931">
    <property type="entry name" value="LPXTG_anchor"/>
</dbReference>
<feature type="region of interest" description="Disordered" evidence="6">
    <location>
        <begin position="595"/>
        <end position="635"/>
    </location>
</feature>
<feature type="chain" id="PRO_5030940136" evidence="8">
    <location>
        <begin position="37"/>
        <end position="681"/>
    </location>
</feature>
<evidence type="ECO:0000259" key="9">
    <source>
        <dbReference type="PROSITE" id="PS50847"/>
    </source>
</evidence>
<dbReference type="InterPro" id="IPR027579">
    <property type="entry name" value="SSSPR51_Rpt"/>
</dbReference>
<sequence length="681" mass="73687">MNTTTKTIYGFTKSKAYGLCGVALAMAFLGAGSVSADEVTPTNSEPAIAVTAPMDSASPEVTTEQPVALEKADLIVSEVTSSQNQPTIVESTPALAESIKQAETAGVEVTQNPTVDKGNVKSADEESAKVAEIQADYNKQAETIKKATEEAKKSQSEYAEAKKVYDEAVAKREEALKNPNYHTESDSFGKQEIDSFLNSTDLAALSYVVLSDATPARVDTSSLKKTTVEEMESMVAKTKYVAPSNLESIEQMKKGKNVHFYTVSKGDTWLFKDAFVDAVTGKKISMQYKYLGGRFKGEEINTSILQILDGIQVTQSAQEEENEYEVAFLDESGKVVNVKKLLIGFGDIDYGQYVGVYSDSLDKDHYLAGAAQTVTKDRNGLLATSPKDLQIASSAETAGQFWVLLSDSNGFRYKFGEPAVGGTSNRFDNFIGQWHQLGNVAFGLEIPPAPVAPIKPETKKVSYTLASYNKVGSVKIRVETVDGFVFDEESQVDIPTGSDFDSSKTKGNLVNINGRPYRIVEIKGDETGKIELGEKEVVYVVKPQVTTTWITVGGDPLKDPKTGDDPEPNGEFPDYEFVKTVEKPNGDVEHIFKKVEKPVTPTPEEPQKPETPKPTKPVVTPTVNKPEVPQIPVKEAPKPVVQEEIKVLPNTGTAASGLGLMGLVSGLLGLGAIGKRKKDSE</sequence>
<keyword evidence="1" id="KW-0134">Cell wall</keyword>
<accession>A0A7Z0M549</accession>